<dbReference type="Proteomes" id="UP000326641">
    <property type="component" value="Unassembled WGS sequence"/>
</dbReference>
<dbReference type="EMBL" id="UXAT02000002">
    <property type="protein sequence ID" value="VUX45166.1"/>
    <property type="molecule type" value="Genomic_DNA"/>
</dbReference>
<accession>A0A564W9L0</accession>
<evidence type="ECO:0000259" key="1">
    <source>
        <dbReference type="Pfam" id="PF09722"/>
    </source>
</evidence>
<organism evidence="2 3">
    <name type="scientific">Candidatus Defluviicoccus seviourii</name>
    <dbReference type="NCBI Taxonomy" id="2565273"/>
    <lineage>
        <taxon>Bacteria</taxon>
        <taxon>Pseudomonadati</taxon>
        <taxon>Pseudomonadota</taxon>
        <taxon>Alphaproteobacteria</taxon>
        <taxon>Rhodospirillales</taxon>
        <taxon>Rhodospirillaceae</taxon>
        <taxon>Defluviicoccus</taxon>
    </lineage>
</organism>
<dbReference type="InterPro" id="IPR024467">
    <property type="entry name" value="Xre/MbcA/ParS-like_toxin-bd"/>
</dbReference>
<proteinExistence type="predicted"/>
<comment type="caution">
    <text evidence="2">The sequence shown here is derived from an EMBL/GenBank/DDBJ whole genome shotgun (WGS) entry which is preliminary data.</text>
</comment>
<dbReference type="Pfam" id="PF09722">
    <property type="entry name" value="Xre_MbcA_ParS_C"/>
    <property type="match status" value="1"/>
</dbReference>
<reference evidence="2" key="1">
    <citation type="submission" date="2018-11" db="EMBL/GenBank/DDBJ databases">
        <authorList>
            <person name="Onetto C."/>
        </authorList>
    </citation>
    <scope>NUCLEOTIDE SEQUENCE [LARGE SCALE GENOMIC DNA]</scope>
</reference>
<name>A0A564W9L0_9PROT</name>
<evidence type="ECO:0000313" key="2">
    <source>
        <dbReference type="EMBL" id="VUX45166.1"/>
    </source>
</evidence>
<dbReference type="AlphaFoldDB" id="A0A564W9L0"/>
<feature type="domain" description="Antitoxin Xre/MbcA/ParS-like toxin-binding" evidence="1">
    <location>
        <begin position="104"/>
        <end position="151"/>
    </location>
</feature>
<keyword evidence="3" id="KW-1185">Reference proteome</keyword>
<protein>
    <recommendedName>
        <fullName evidence="1">Antitoxin Xre/MbcA/ParS-like toxin-binding domain-containing protein</fullName>
    </recommendedName>
</protein>
<evidence type="ECO:0000313" key="3">
    <source>
        <dbReference type="Proteomes" id="UP000326641"/>
    </source>
</evidence>
<sequence length="152" mass="16952">MANPEMRMYAQLAYPKSAYEPSPLINLNEPAERERLSPAALQAFFNIMEKWAVRDRDARALLGGVSNGVFYEMKKNPNRSLTIDGLARISLLIGIFKGLNILYPADLADAWVTLPNKNRLFGGGTPLSYMVEGGLAAMWTVRRLVDSRRGGY</sequence>
<gene>
    <name evidence="2" type="ORF">DF3PA_100014</name>
</gene>